<protein>
    <submittedName>
        <fullName evidence="1">Arsenate reductase</fullName>
        <ecNumber evidence="1">1.20.99.1</ecNumber>
    </submittedName>
</protein>
<dbReference type="EMBL" id="FPHI01000030">
    <property type="protein sequence ID" value="SFV66856.1"/>
    <property type="molecule type" value="Genomic_DNA"/>
</dbReference>
<dbReference type="InterPro" id="IPR036249">
    <property type="entry name" value="Thioredoxin-like_sf"/>
</dbReference>
<sequence length="113" mass="13419">MKIYGIKTCSTVGKARKFMKDNGIDFDFVDYKVESVSEEKIREWLKQVDINILFNNKGKKYRDLKLKDLNLDDEGKIAWMAKENYLLKRPVIEYDGKVMVGYDEDRYKEMFLG</sequence>
<dbReference type="EC" id="1.20.99.1" evidence="1"/>
<organism evidence="1">
    <name type="scientific">hydrothermal vent metagenome</name>
    <dbReference type="NCBI Taxonomy" id="652676"/>
    <lineage>
        <taxon>unclassified sequences</taxon>
        <taxon>metagenomes</taxon>
        <taxon>ecological metagenomes</taxon>
    </lineage>
</organism>
<proteinExistence type="predicted"/>
<gene>
    <name evidence="1" type="ORF">MNB_SV-3-1172</name>
</gene>
<dbReference type="CDD" id="cd02977">
    <property type="entry name" value="ArsC_family"/>
    <property type="match status" value="1"/>
</dbReference>
<dbReference type="PANTHER" id="PTHR30041:SF8">
    <property type="entry name" value="PROTEIN YFFB"/>
    <property type="match status" value="1"/>
</dbReference>
<dbReference type="InterPro" id="IPR006504">
    <property type="entry name" value="Tscrpt_reg_Spx/MgsR"/>
</dbReference>
<reference evidence="1" key="1">
    <citation type="submission" date="2016-10" db="EMBL/GenBank/DDBJ databases">
        <authorList>
            <person name="de Groot N.N."/>
        </authorList>
    </citation>
    <scope>NUCLEOTIDE SEQUENCE</scope>
</reference>
<dbReference type="NCBIfam" id="TIGR01617">
    <property type="entry name" value="arsC_related"/>
    <property type="match status" value="1"/>
</dbReference>
<accession>A0A1W1CM14</accession>
<evidence type="ECO:0000313" key="1">
    <source>
        <dbReference type="EMBL" id="SFV66856.1"/>
    </source>
</evidence>
<dbReference type="PANTHER" id="PTHR30041">
    <property type="entry name" value="ARSENATE REDUCTASE"/>
    <property type="match status" value="1"/>
</dbReference>
<keyword evidence="1" id="KW-0560">Oxidoreductase</keyword>
<name>A0A1W1CM14_9ZZZZ</name>
<dbReference type="Pfam" id="PF03960">
    <property type="entry name" value="ArsC"/>
    <property type="match status" value="1"/>
</dbReference>
<dbReference type="SUPFAM" id="SSF52833">
    <property type="entry name" value="Thioredoxin-like"/>
    <property type="match status" value="1"/>
</dbReference>
<dbReference type="PROSITE" id="PS51353">
    <property type="entry name" value="ARSC"/>
    <property type="match status" value="1"/>
</dbReference>
<dbReference type="AlphaFoldDB" id="A0A1W1CM14"/>
<dbReference type="InterPro" id="IPR006660">
    <property type="entry name" value="Arsenate_reductase-like"/>
</dbReference>
<dbReference type="GO" id="GO:0030611">
    <property type="term" value="F:arsenate reductase activity"/>
    <property type="evidence" value="ECO:0007669"/>
    <property type="project" value="UniProtKB-EC"/>
</dbReference>
<dbReference type="Gene3D" id="3.40.30.10">
    <property type="entry name" value="Glutaredoxin"/>
    <property type="match status" value="1"/>
</dbReference>